<reference evidence="1 2" key="1">
    <citation type="submission" date="2016-06" db="EMBL/GenBank/DDBJ databases">
        <authorList>
            <person name="Kjaerup R.B."/>
            <person name="Dalgaard T.S."/>
            <person name="Juul-Madsen H.R."/>
        </authorList>
    </citation>
    <scope>NUCLEOTIDE SEQUENCE [LARGE SCALE GENOMIC DNA]</scope>
    <source>
        <strain evidence="1 2">373-A1</strain>
    </source>
</reference>
<keyword evidence="2" id="KW-1185">Reference proteome</keyword>
<dbReference type="EMBL" id="MAPZ01000019">
    <property type="protein sequence ID" value="OBY10752.1"/>
    <property type="molecule type" value="Genomic_DNA"/>
</dbReference>
<proteinExistence type="predicted"/>
<sequence length="216" mass="25595">MTNKLNNFYKLLNNLNDKEYIEMLISYNVSLISARLKPSITLNLAKSNNKNTYELWNEYGEDYLESLGIKFIKLRESEKSLVILIYEHELLETFINIPENKNFLRSLGYPNKFSVEEALEILQERYKLYNCPHELGIFLGFPLEDVKDFMTCSDKKCLVCGYWKVYNKCNKAKRIFNLFDRVKEETLDNILDGHRHCILSNNLKNKFESHQKLILN</sequence>
<dbReference type="AlphaFoldDB" id="A0A173YEG2"/>
<accession>A0A173YEG2</accession>
<evidence type="ECO:0000313" key="2">
    <source>
        <dbReference type="Proteomes" id="UP000092714"/>
    </source>
</evidence>
<gene>
    <name evidence="1" type="ORF">CP373A1_09605</name>
</gene>
<dbReference type="InterPro" id="IPR024523">
    <property type="entry name" value="DUF3793"/>
</dbReference>
<evidence type="ECO:0000313" key="1">
    <source>
        <dbReference type="EMBL" id="OBY10752.1"/>
    </source>
</evidence>
<evidence type="ECO:0008006" key="3">
    <source>
        <dbReference type="Google" id="ProtNLM"/>
    </source>
</evidence>
<organism evidence="1 2">
    <name type="scientific">Clostridium paraputrificum</name>
    <dbReference type="NCBI Taxonomy" id="29363"/>
    <lineage>
        <taxon>Bacteria</taxon>
        <taxon>Bacillati</taxon>
        <taxon>Bacillota</taxon>
        <taxon>Clostridia</taxon>
        <taxon>Eubacteriales</taxon>
        <taxon>Clostridiaceae</taxon>
        <taxon>Clostridium</taxon>
    </lineage>
</organism>
<comment type="caution">
    <text evidence="1">The sequence shown here is derived from an EMBL/GenBank/DDBJ whole genome shotgun (WGS) entry which is preliminary data.</text>
</comment>
<dbReference type="eggNOG" id="ENOG5032SGE">
    <property type="taxonomic scope" value="Bacteria"/>
</dbReference>
<dbReference type="RefSeq" id="WP_065254534.1">
    <property type="nucleotide sequence ID" value="NZ_CABHIH010000002.1"/>
</dbReference>
<name>A0A173YEG2_9CLOT</name>
<protein>
    <recommendedName>
        <fullName evidence="3">DUF3793 domain-containing protein</fullName>
    </recommendedName>
</protein>
<dbReference type="Pfam" id="PF12672">
    <property type="entry name" value="DUF3793"/>
    <property type="match status" value="1"/>
</dbReference>
<dbReference type="Proteomes" id="UP000092714">
    <property type="component" value="Unassembled WGS sequence"/>
</dbReference>